<reference evidence="1 2" key="1">
    <citation type="submission" date="2015-05" db="EMBL/GenBank/DDBJ databases">
        <title>Genome sequences of Pluralibacter gergoviae.</title>
        <authorList>
            <person name="Greninger A.L."/>
            <person name="Miller S."/>
        </authorList>
    </citation>
    <scope>NUCLEOTIDE SEQUENCE [LARGE SCALE GENOMIC DNA]</scope>
    <source>
        <strain evidence="1 2">JS81F13</strain>
    </source>
</reference>
<dbReference type="eggNOG" id="ENOG5032S29">
    <property type="taxonomic scope" value="Bacteria"/>
</dbReference>
<dbReference type="PATRIC" id="fig|61647.15.peg.4988"/>
<gene>
    <name evidence="1" type="ORF">ABW06_08410</name>
</gene>
<dbReference type="Proteomes" id="UP000036196">
    <property type="component" value="Unassembled WGS sequence"/>
</dbReference>
<proteinExistence type="predicted"/>
<accession>A0A0J5L7Y1</accession>
<evidence type="ECO:0000313" key="1">
    <source>
        <dbReference type="EMBL" id="KMK14344.1"/>
    </source>
</evidence>
<dbReference type="STRING" id="61647.LG71_22870"/>
<keyword evidence="2" id="KW-1185">Reference proteome</keyword>
<name>A0A0J5L7Y1_PLUGE</name>
<protein>
    <submittedName>
        <fullName evidence="1">Uncharacterized protein</fullName>
    </submittedName>
</protein>
<comment type="caution">
    <text evidence="1">The sequence shown here is derived from an EMBL/GenBank/DDBJ whole genome shotgun (WGS) entry which is preliminary data.</text>
</comment>
<evidence type="ECO:0000313" key="2">
    <source>
        <dbReference type="Proteomes" id="UP000036196"/>
    </source>
</evidence>
<dbReference type="RefSeq" id="WP_048275103.1">
    <property type="nucleotide sequence ID" value="NZ_JAEOAR010000003.1"/>
</dbReference>
<dbReference type="AlphaFoldDB" id="A0A0J5L7Y1"/>
<sequence>MHQINRERRRALARLSYVGKSTALMAWGLGLVWIIGDLYLWFSQREIIIAAILLSLSESQPLLTQSGFALSRLATALLFLLDVLPIVVTSLVWVLTGTFFLRLSRNELWTARNFRLLWCAGILNILGPFLFQLSWTGQGLAVSLDLPPGERIFVFSLGISTGGVYEVVVGIILCAFAWMIRESTKIVEENALYI</sequence>
<dbReference type="EMBL" id="LDZF01000007">
    <property type="protein sequence ID" value="KMK14344.1"/>
    <property type="molecule type" value="Genomic_DNA"/>
</dbReference>
<organism evidence="1 2">
    <name type="scientific">Pluralibacter gergoviae</name>
    <name type="common">Enterobacter gergoviae</name>
    <dbReference type="NCBI Taxonomy" id="61647"/>
    <lineage>
        <taxon>Bacteria</taxon>
        <taxon>Pseudomonadati</taxon>
        <taxon>Pseudomonadota</taxon>
        <taxon>Gammaproteobacteria</taxon>
        <taxon>Enterobacterales</taxon>
        <taxon>Enterobacteriaceae</taxon>
        <taxon>Pluralibacter</taxon>
    </lineage>
</organism>